<gene>
    <name evidence="1" type="ORF">CNR29_05160</name>
</gene>
<dbReference type="AlphaFoldDB" id="A0A2A3TWD5"/>
<sequence>MTKYEHYVSPDQVLGFIREKVAFGALISDTGVIADANGHKVIPAGTPVGGDTSMLDDENAILAVATDATKGTVQGILEFPVDVTAGTADGNVIDNGYINRLRLPENVTISKDMEKALHDKTIGGKVIFISRNK</sequence>
<proteinExistence type="predicted"/>
<dbReference type="RefSeq" id="WP_096109876.1">
    <property type="nucleotide sequence ID" value="NZ_NVYO01000001.1"/>
</dbReference>
<evidence type="ECO:0000313" key="1">
    <source>
        <dbReference type="EMBL" id="PBQ23424.1"/>
    </source>
</evidence>
<name>A0A2A3TWD5_LEVBR</name>
<protein>
    <submittedName>
        <fullName evidence="1">Uncharacterized protein</fullName>
    </submittedName>
</protein>
<organism evidence="1 2">
    <name type="scientific">Levilactobacillus brevis</name>
    <name type="common">Lactobacillus brevis</name>
    <dbReference type="NCBI Taxonomy" id="1580"/>
    <lineage>
        <taxon>Bacteria</taxon>
        <taxon>Bacillati</taxon>
        <taxon>Bacillota</taxon>
        <taxon>Bacilli</taxon>
        <taxon>Lactobacillales</taxon>
        <taxon>Lactobacillaceae</taxon>
        <taxon>Levilactobacillus</taxon>
    </lineage>
</organism>
<comment type="caution">
    <text evidence="1">The sequence shown here is derived from an EMBL/GenBank/DDBJ whole genome shotgun (WGS) entry which is preliminary data.</text>
</comment>
<accession>A0A2A3TWD5</accession>
<dbReference type="EMBL" id="NVYO01000001">
    <property type="protein sequence ID" value="PBQ23424.1"/>
    <property type="molecule type" value="Genomic_DNA"/>
</dbReference>
<evidence type="ECO:0000313" key="2">
    <source>
        <dbReference type="Proteomes" id="UP000217918"/>
    </source>
</evidence>
<dbReference type="Proteomes" id="UP000217918">
    <property type="component" value="Unassembled WGS sequence"/>
</dbReference>
<reference evidence="1 2" key="1">
    <citation type="submission" date="2017-09" db="EMBL/GenBank/DDBJ databases">
        <title>Genome sequence of Lactobacillus brevis D7.</title>
        <authorList>
            <person name="Kwon M.-S."/>
            <person name="Lim S.K."/>
            <person name="Choi H.-J."/>
        </authorList>
    </citation>
    <scope>NUCLEOTIDE SEQUENCE [LARGE SCALE GENOMIC DNA]</scope>
    <source>
        <strain evidence="1 2">D7</strain>
    </source>
</reference>